<dbReference type="EMBL" id="WABS01000013">
    <property type="protein sequence ID" value="MBI0554555.1"/>
    <property type="molecule type" value="Genomic_DNA"/>
</dbReference>
<reference evidence="2" key="1">
    <citation type="submission" date="2023-07" db="EMBL/GenBank/DDBJ databases">
        <title>Identification of Pectobacterium versatile causing blackleg of potato from New York State with a whole genome sequencing approach.</title>
        <authorList>
            <person name="Ma X."/>
            <person name="Swingle B."/>
        </authorList>
    </citation>
    <scope>NUCLEOTIDE SEQUENCE [LARGE SCALE GENOMIC DNA]</scope>
    <source>
        <strain evidence="2">NY1588A</strain>
    </source>
</reference>
<dbReference type="Proteomes" id="UP001194579">
    <property type="component" value="Unassembled WGS sequence"/>
</dbReference>
<evidence type="ECO:0000313" key="2">
    <source>
        <dbReference type="Proteomes" id="UP001194579"/>
    </source>
</evidence>
<comment type="caution">
    <text evidence="1">The sequence shown here is derived from an EMBL/GenBank/DDBJ whole genome shotgun (WGS) entry which is preliminary data.</text>
</comment>
<dbReference type="RefSeq" id="WP_198339419.1">
    <property type="nucleotide sequence ID" value="NZ_JBBBPJ010000005.1"/>
</dbReference>
<accession>A0ABS0RY54</accession>
<keyword evidence="2" id="KW-1185">Reference proteome</keyword>
<proteinExistence type="predicted"/>
<sequence length="594" mass="65539">MANSFDFEMTATDQASASIARIEEAVRKLEPVLDNARDKLKLGGDDSRQEIDELGGKFENLSRYAKDSVQFVGDLVPPLKMVGGLTLGLGGAATVINVVKNNLKEFADHGYRIETTAKNVSMTAHAFQELTGAMIENGSAREASEGAINDLFTKANDGLWGENNAFKSLLMQKGIDIHKTKEGLADVGRLVDDLNRVMQSMPPGLQALYANKLGLSPDLLSLIRNSADEVQRLKEQAQRDGLIFSDKEIQNAVAFKQQLNQIGARFDGLILKSQALLGGGGESPASKALKESKKYEKDSENNFYHGDKQQDILHRARRDEEFKNSLTFKEGVELALGRPGDVLQNKLNRKYSASWLSQQALRDMEVINPSKISANANVPYNEAHNNALGLRNRNPGNVREAPNAIGKNNGFSVFADSKDGLSAMARQLMLYGDRGNNTLNGIIHTYAPRNENNTQAYIRSVSEMTGFDPKQRLNLHDPIVLQSLMAAMIKHENGAQPYSSTDIFNGIDGAINDSRWSGKRNDSILSYQRQNDELNINAPITKASTNQDDLSAAFRTAMEDQKMQIELTLINDRTGEQQQYTSRGGRIEAPLRFS</sequence>
<organism evidence="1 2">
    <name type="scientific">Pectobacterium parmentieri</name>
    <dbReference type="NCBI Taxonomy" id="1905730"/>
    <lineage>
        <taxon>Bacteria</taxon>
        <taxon>Pseudomonadati</taxon>
        <taxon>Pseudomonadota</taxon>
        <taxon>Gammaproteobacteria</taxon>
        <taxon>Enterobacterales</taxon>
        <taxon>Pectobacteriaceae</taxon>
        <taxon>Pectobacterium</taxon>
    </lineage>
</organism>
<evidence type="ECO:0000313" key="1">
    <source>
        <dbReference type="EMBL" id="MBI0554555.1"/>
    </source>
</evidence>
<name>A0ABS0RY54_PECPM</name>
<gene>
    <name evidence="1" type="ORF">F6Q06_08640</name>
</gene>
<protein>
    <submittedName>
        <fullName evidence="1">Uncharacterized protein</fullName>
    </submittedName>
</protein>